<dbReference type="GO" id="GO:0003676">
    <property type="term" value="F:nucleic acid binding"/>
    <property type="evidence" value="ECO:0007669"/>
    <property type="project" value="InterPro"/>
</dbReference>
<evidence type="ECO:0000256" key="2">
    <source>
        <dbReference type="PROSITE-ProRule" id="PRU00047"/>
    </source>
</evidence>
<dbReference type="GO" id="GO:0006397">
    <property type="term" value="P:mRNA processing"/>
    <property type="evidence" value="ECO:0007669"/>
    <property type="project" value="UniProtKB-KW"/>
</dbReference>
<dbReference type="GO" id="GO:0008270">
    <property type="term" value="F:zinc ion binding"/>
    <property type="evidence" value="ECO:0007669"/>
    <property type="project" value="UniProtKB-KW"/>
</dbReference>
<dbReference type="OMA" id="KQRIFVM"/>
<name>A0A284SB17_ARMOS</name>
<dbReference type="SMART" id="SM00343">
    <property type="entry name" value="ZnF_C2HC"/>
    <property type="match status" value="1"/>
</dbReference>
<dbReference type="EMBL" id="FUEG01000055">
    <property type="protein sequence ID" value="SJL18202.1"/>
    <property type="molecule type" value="Genomic_DNA"/>
</dbReference>
<feature type="domain" description="CCHC-type" evidence="4">
    <location>
        <begin position="107"/>
        <end position="123"/>
    </location>
</feature>
<evidence type="ECO:0000313" key="6">
    <source>
        <dbReference type="Proteomes" id="UP000219338"/>
    </source>
</evidence>
<gene>
    <name evidence="5" type="ORF">ARMOST_21780</name>
</gene>
<dbReference type="Gene3D" id="4.10.60.10">
    <property type="entry name" value="Zinc finger, CCHC-type"/>
    <property type="match status" value="1"/>
</dbReference>
<keyword evidence="1" id="KW-0507">mRNA processing</keyword>
<dbReference type="PROSITE" id="PS50158">
    <property type="entry name" value="ZF_CCHC"/>
    <property type="match status" value="1"/>
</dbReference>
<evidence type="ECO:0000259" key="4">
    <source>
        <dbReference type="PROSITE" id="PS50158"/>
    </source>
</evidence>
<keyword evidence="2" id="KW-0479">Metal-binding</keyword>
<dbReference type="InterPro" id="IPR001878">
    <property type="entry name" value="Znf_CCHC"/>
</dbReference>
<dbReference type="AlphaFoldDB" id="A0A284SB17"/>
<organism evidence="5 6">
    <name type="scientific">Armillaria ostoyae</name>
    <name type="common">Armillaria root rot fungus</name>
    <dbReference type="NCBI Taxonomy" id="47428"/>
    <lineage>
        <taxon>Eukaryota</taxon>
        <taxon>Fungi</taxon>
        <taxon>Dikarya</taxon>
        <taxon>Basidiomycota</taxon>
        <taxon>Agaricomycotina</taxon>
        <taxon>Agaricomycetes</taxon>
        <taxon>Agaricomycetidae</taxon>
        <taxon>Agaricales</taxon>
        <taxon>Marasmiineae</taxon>
        <taxon>Physalacriaceae</taxon>
        <taxon>Armillaria</taxon>
    </lineage>
</organism>
<dbReference type="Proteomes" id="UP000219338">
    <property type="component" value="Unassembled WGS sequence"/>
</dbReference>
<evidence type="ECO:0000313" key="5">
    <source>
        <dbReference type="EMBL" id="SJL18202.1"/>
    </source>
</evidence>
<evidence type="ECO:0000256" key="1">
    <source>
        <dbReference type="ARBA" id="ARBA00022664"/>
    </source>
</evidence>
<sequence length="153" mass="17455">MVKAIRMGVPDSYTNAIASSGEHIPGTYNEWKQRIFVMYEERQKKWVFDQTIGTSRSANPQKGYGNTATSTSQKAGGATRRWHLVKMTTFRGKGEPMDISKLHSEGRCFRCHEKGHLGKDCPKKREFQDIRSVKVAEQEQTESKVEEIKEMAV</sequence>
<keyword evidence="2" id="KW-0862">Zinc</keyword>
<evidence type="ECO:0000256" key="3">
    <source>
        <dbReference type="SAM" id="MobiDB-lite"/>
    </source>
</evidence>
<keyword evidence="6" id="KW-1185">Reference proteome</keyword>
<protein>
    <recommendedName>
        <fullName evidence="4">CCHC-type domain-containing protein</fullName>
    </recommendedName>
</protein>
<keyword evidence="2" id="KW-0863">Zinc-finger</keyword>
<dbReference type="SUPFAM" id="SSF57756">
    <property type="entry name" value="Retrovirus zinc finger-like domains"/>
    <property type="match status" value="1"/>
</dbReference>
<dbReference type="InterPro" id="IPR036875">
    <property type="entry name" value="Znf_CCHC_sf"/>
</dbReference>
<feature type="region of interest" description="Disordered" evidence="3">
    <location>
        <begin position="55"/>
        <end position="78"/>
    </location>
</feature>
<accession>A0A284SB17</accession>
<dbReference type="OrthoDB" id="4509994at2759"/>
<reference evidence="6" key="1">
    <citation type="journal article" date="2017" name="Nat. Ecol. Evol.">
        <title>Genome expansion and lineage-specific genetic innovations in the forest pathogenic fungi Armillaria.</title>
        <authorList>
            <person name="Sipos G."/>
            <person name="Prasanna A.N."/>
            <person name="Walter M.C."/>
            <person name="O'Connor E."/>
            <person name="Balint B."/>
            <person name="Krizsan K."/>
            <person name="Kiss B."/>
            <person name="Hess J."/>
            <person name="Varga T."/>
            <person name="Slot J."/>
            <person name="Riley R."/>
            <person name="Boka B."/>
            <person name="Rigling D."/>
            <person name="Barry K."/>
            <person name="Lee J."/>
            <person name="Mihaltcheva S."/>
            <person name="LaButti K."/>
            <person name="Lipzen A."/>
            <person name="Waldron R."/>
            <person name="Moloney N.M."/>
            <person name="Sperisen C."/>
            <person name="Kredics L."/>
            <person name="Vagvoelgyi C."/>
            <person name="Patrignani A."/>
            <person name="Fitzpatrick D."/>
            <person name="Nagy I."/>
            <person name="Doyle S."/>
            <person name="Anderson J.B."/>
            <person name="Grigoriev I.V."/>
            <person name="Gueldener U."/>
            <person name="Muensterkoetter M."/>
            <person name="Nagy L.G."/>
        </authorList>
    </citation>
    <scope>NUCLEOTIDE SEQUENCE [LARGE SCALE GENOMIC DNA]</scope>
    <source>
        <strain evidence="6">C18/9</strain>
    </source>
</reference>
<feature type="compositionally biased region" description="Polar residues" evidence="3">
    <location>
        <begin position="55"/>
        <end position="74"/>
    </location>
</feature>
<proteinExistence type="predicted"/>